<dbReference type="InterPro" id="IPR050980">
    <property type="entry name" value="2C_sensor_his_kinase"/>
</dbReference>
<organism evidence="18 19">
    <name type="scientific">Roseovarius pelagicus</name>
    <dbReference type="NCBI Taxonomy" id="2980108"/>
    <lineage>
        <taxon>Bacteria</taxon>
        <taxon>Pseudomonadati</taxon>
        <taxon>Pseudomonadota</taxon>
        <taxon>Alphaproteobacteria</taxon>
        <taxon>Rhodobacterales</taxon>
        <taxon>Roseobacteraceae</taxon>
        <taxon>Roseovarius</taxon>
    </lineage>
</organism>
<keyword evidence="5" id="KW-0997">Cell inner membrane</keyword>
<dbReference type="GO" id="GO:0005524">
    <property type="term" value="F:ATP binding"/>
    <property type="evidence" value="ECO:0007669"/>
    <property type="project" value="UniProtKB-KW"/>
</dbReference>
<dbReference type="Pfam" id="PF00512">
    <property type="entry name" value="HisKA"/>
    <property type="match status" value="1"/>
</dbReference>
<dbReference type="SUPFAM" id="SSF47384">
    <property type="entry name" value="Homodimeric domain of signal transducing histidine kinase"/>
    <property type="match status" value="1"/>
</dbReference>
<keyword evidence="19" id="KW-1185">Reference proteome</keyword>
<dbReference type="SUPFAM" id="SSF55874">
    <property type="entry name" value="ATPase domain of HSP90 chaperone/DNA topoisomerase II/histidine kinase"/>
    <property type="match status" value="1"/>
</dbReference>
<evidence type="ECO:0000256" key="7">
    <source>
        <dbReference type="ARBA" id="ARBA00022679"/>
    </source>
</evidence>
<dbReference type="InterPro" id="IPR003594">
    <property type="entry name" value="HATPase_dom"/>
</dbReference>
<keyword evidence="14 15" id="KW-0472">Membrane</keyword>
<dbReference type="PRINTS" id="PR00344">
    <property type="entry name" value="BCTRLSENSOR"/>
</dbReference>
<dbReference type="Pfam" id="PF00672">
    <property type="entry name" value="HAMP"/>
    <property type="match status" value="1"/>
</dbReference>
<keyword evidence="13" id="KW-0902">Two-component regulatory system</keyword>
<evidence type="ECO:0000313" key="19">
    <source>
        <dbReference type="Proteomes" id="UP001064087"/>
    </source>
</evidence>
<keyword evidence="9" id="KW-0547">Nucleotide-binding</keyword>
<comment type="subcellular location">
    <subcellularLocation>
        <location evidence="2">Cell inner membrane</location>
        <topology evidence="2">Multi-pass membrane protein</topology>
    </subcellularLocation>
</comment>
<keyword evidence="8 15" id="KW-0812">Transmembrane</keyword>
<evidence type="ECO:0000256" key="1">
    <source>
        <dbReference type="ARBA" id="ARBA00000085"/>
    </source>
</evidence>
<dbReference type="InterPro" id="IPR005467">
    <property type="entry name" value="His_kinase_dom"/>
</dbReference>
<geneLocation type="plasmid" evidence="18 19">
    <name>unnamed3</name>
</geneLocation>
<dbReference type="InterPro" id="IPR004358">
    <property type="entry name" value="Sig_transdc_His_kin-like_C"/>
</dbReference>
<dbReference type="InterPro" id="IPR036890">
    <property type="entry name" value="HATPase_C_sf"/>
</dbReference>
<dbReference type="PANTHER" id="PTHR44936">
    <property type="entry name" value="SENSOR PROTEIN CREC"/>
    <property type="match status" value="1"/>
</dbReference>
<evidence type="ECO:0000256" key="9">
    <source>
        <dbReference type="ARBA" id="ARBA00022741"/>
    </source>
</evidence>
<feature type="transmembrane region" description="Helical" evidence="15">
    <location>
        <begin position="180"/>
        <end position="202"/>
    </location>
</feature>
<dbReference type="EMBL" id="CP106739">
    <property type="protein sequence ID" value="UXX85261.1"/>
    <property type="molecule type" value="Genomic_DNA"/>
</dbReference>
<keyword evidence="7" id="KW-0808">Transferase</keyword>
<dbReference type="PROSITE" id="PS50109">
    <property type="entry name" value="HIS_KIN"/>
    <property type="match status" value="1"/>
</dbReference>
<dbReference type="SMART" id="SM00387">
    <property type="entry name" value="HATPase_c"/>
    <property type="match status" value="1"/>
</dbReference>
<dbReference type="InterPro" id="IPR003660">
    <property type="entry name" value="HAMP_dom"/>
</dbReference>
<evidence type="ECO:0000256" key="13">
    <source>
        <dbReference type="ARBA" id="ARBA00023012"/>
    </source>
</evidence>
<evidence type="ECO:0000256" key="8">
    <source>
        <dbReference type="ARBA" id="ARBA00022692"/>
    </source>
</evidence>
<evidence type="ECO:0000256" key="14">
    <source>
        <dbReference type="ARBA" id="ARBA00023136"/>
    </source>
</evidence>
<sequence length="468" mass="51344">MVRLLDSLRGQLFLLIICALAVAQAISLWLFVDERGLAVRAALGSEAAGRAANVARLIEEAPVELQDSILRAADSPLVRFDITDQPSVDHTNHMGGGSVEARIRALLGPDDDREIRIELHEAEGDLMPLAHMSDGGGTTHLRMMKDGLSTIEMTLSVALGDGRWLNVDTRFHRPPLQWPIISTLSFGITAAIVLIAVFWFLLSRLTGPLRRVAGAAERFGRGDAGEPLPLTGPKEVRDLIATFNAMQNRLTRHMADRTRVLAALGHDLRSPLTALRVHAELVDQDEIRDSLVSSIEEMQEMVETTLAFAHGMATSEEPQIVDIRFFLGKLQQDMLGTFQIEDGNEIFLRLRPNAMRRALRNLIENALRYGDSASLSFERVEDDLFIRITDDGPGIPEADLGRVFEPFFRLEQSRSRNTGGTGLGLSIARTIVRAHGGDVSLSNRAARGLLATVILPIASDAIPQVSKP</sequence>
<dbReference type="PROSITE" id="PS50885">
    <property type="entry name" value="HAMP"/>
    <property type="match status" value="1"/>
</dbReference>
<proteinExistence type="predicted"/>
<evidence type="ECO:0000313" key="18">
    <source>
        <dbReference type="EMBL" id="UXX85261.1"/>
    </source>
</evidence>
<keyword evidence="10" id="KW-0418">Kinase</keyword>
<evidence type="ECO:0000256" key="12">
    <source>
        <dbReference type="ARBA" id="ARBA00022989"/>
    </source>
</evidence>
<feature type="transmembrane region" description="Helical" evidence="15">
    <location>
        <begin position="12"/>
        <end position="32"/>
    </location>
</feature>
<evidence type="ECO:0000256" key="15">
    <source>
        <dbReference type="SAM" id="Phobius"/>
    </source>
</evidence>
<evidence type="ECO:0000256" key="3">
    <source>
        <dbReference type="ARBA" id="ARBA00012438"/>
    </source>
</evidence>
<feature type="domain" description="HAMP" evidence="17">
    <location>
        <begin position="203"/>
        <end position="255"/>
    </location>
</feature>
<dbReference type="SMART" id="SM00388">
    <property type="entry name" value="HisKA"/>
    <property type="match status" value="1"/>
</dbReference>
<dbReference type="RefSeq" id="WP_263049231.1">
    <property type="nucleotide sequence ID" value="NZ_CP106739.1"/>
</dbReference>
<reference evidence="18" key="1">
    <citation type="submission" date="2022-10" db="EMBL/GenBank/DDBJ databases">
        <title>Roseovarius pelagicus sp. nov., isolated from Arctic seawater.</title>
        <authorList>
            <person name="Hong Y.W."/>
            <person name="Hwang C.Y."/>
        </authorList>
    </citation>
    <scope>NUCLEOTIDE SEQUENCE</scope>
    <source>
        <strain evidence="18">HL-MP18</strain>
        <plasmid evidence="18">unnamed3</plasmid>
    </source>
</reference>
<evidence type="ECO:0000256" key="2">
    <source>
        <dbReference type="ARBA" id="ARBA00004429"/>
    </source>
</evidence>
<dbReference type="EC" id="2.7.13.3" evidence="3"/>
<dbReference type="SMART" id="SM00304">
    <property type="entry name" value="HAMP"/>
    <property type="match status" value="1"/>
</dbReference>
<dbReference type="Gene3D" id="3.30.565.10">
    <property type="entry name" value="Histidine kinase-like ATPase, C-terminal domain"/>
    <property type="match status" value="1"/>
</dbReference>
<keyword evidence="4" id="KW-1003">Cell membrane</keyword>
<evidence type="ECO:0000256" key="10">
    <source>
        <dbReference type="ARBA" id="ARBA00022777"/>
    </source>
</evidence>
<gene>
    <name evidence="18" type="ORF">N7U68_20670</name>
</gene>
<feature type="domain" description="Histidine kinase" evidence="16">
    <location>
        <begin position="263"/>
        <end position="459"/>
    </location>
</feature>
<keyword evidence="18" id="KW-0614">Plasmid</keyword>
<dbReference type="CDD" id="cd00082">
    <property type="entry name" value="HisKA"/>
    <property type="match status" value="1"/>
</dbReference>
<dbReference type="PANTHER" id="PTHR44936:SF5">
    <property type="entry name" value="SENSOR HISTIDINE KINASE ENVZ"/>
    <property type="match status" value="1"/>
</dbReference>
<evidence type="ECO:0000256" key="6">
    <source>
        <dbReference type="ARBA" id="ARBA00022553"/>
    </source>
</evidence>
<comment type="catalytic activity">
    <reaction evidence="1">
        <text>ATP + protein L-histidine = ADP + protein N-phospho-L-histidine.</text>
        <dbReference type="EC" id="2.7.13.3"/>
    </reaction>
</comment>
<dbReference type="Pfam" id="PF02518">
    <property type="entry name" value="HATPase_c"/>
    <property type="match status" value="1"/>
</dbReference>
<protein>
    <recommendedName>
        <fullName evidence="3">histidine kinase</fullName>
        <ecNumber evidence="3">2.7.13.3</ecNumber>
    </recommendedName>
</protein>
<evidence type="ECO:0000259" key="16">
    <source>
        <dbReference type="PROSITE" id="PS50109"/>
    </source>
</evidence>
<dbReference type="Proteomes" id="UP001064087">
    <property type="component" value="Plasmid unnamed3"/>
</dbReference>
<accession>A0ABY6DGH9</accession>
<dbReference type="Gene3D" id="1.10.287.130">
    <property type="match status" value="1"/>
</dbReference>
<evidence type="ECO:0000259" key="17">
    <source>
        <dbReference type="PROSITE" id="PS50885"/>
    </source>
</evidence>
<evidence type="ECO:0000256" key="4">
    <source>
        <dbReference type="ARBA" id="ARBA00022475"/>
    </source>
</evidence>
<keyword evidence="6" id="KW-0597">Phosphoprotein</keyword>
<dbReference type="CDD" id="cd06225">
    <property type="entry name" value="HAMP"/>
    <property type="match status" value="1"/>
</dbReference>
<keyword evidence="12 15" id="KW-1133">Transmembrane helix</keyword>
<evidence type="ECO:0000256" key="5">
    <source>
        <dbReference type="ARBA" id="ARBA00022519"/>
    </source>
</evidence>
<evidence type="ECO:0000256" key="11">
    <source>
        <dbReference type="ARBA" id="ARBA00022840"/>
    </source>
</evidence>
<dbReference type="SUPFAM" id="SSF158472">
    <property type="entry name" value="HAMP domain-like"/>
    <property type="match status" value="1"/>
</dbReference>
<dbReference type="InterPro" id="IPR003661">
    <property type="entry name" value="HisK_dim/P_dom"/>
</dbReference>
<name>A0ABY6DGH9_9RHOB</name>
<dbReference type="InterPro" id="IPR036097">
    <property type="entry name" value="HisK_dim/P_sf"/>
</dbReference>
<keyword evidence="11 18" id="KW-0067">ATP-binding</keyword>